<dbReference type="Gene3D" id="1.50.10.10">
    <property type="match status" value="1"/>
</dbReference>
<gene>
    <name evidence="3" type="ORF">O9H85_03700</name>
</gene>
<keyword evidence="4" id="KW-1185">Reference proteome</keyword>
<dbReference type="PANTHER" id="PTHR15108">
    <property type="entry name" value="N-ACYLGLUCOSAMINE-2-EPIMERASE"/>
    <property type="match status" value="1"/>
</dbReference>
<sequence>MNNLYNHYIDHLEKVILPFWERALDLKYGGVYTCFDNTGSKLVSKNKYTWSQGRFVWIWTRLSRLLKKSDYLEQAKKTIDFLWDHSILENGNCAFLLSESGEVIERDNSFYADCFVVLGFTEYARTTKDYQVLENALILYDRILDRIKKGTIRSEPYPIPNGFKAHGVPMILLNVSQELGEALEFLGHVRAEEVNQVSYRLADEIMKDFYFDDFHIAEMIPANKQVNTDLLLCRHINPGHTLEDMWFVMTTARKFNNSDWIDRAVLAIKKAVELGWDQEFGGLFRYVDMEGGQPKGVFEDDPYQRLVLDTWDTKLWWPHSEALYATLFAFQLTGDEYLKNLYLKIHEYTFRTFPNPDLNIGEWIQIRDRMGNPLEKLVALPVKDPYHIIRNMILIIELLGKSEVVQ</sequence>
<evidence type="ECO:0000256" key="1">
    <source>
        <dbReference type="ARBA" id="ARBA00008558"/>
    </source>
</evidence>
<accession>A0ABT4Q410</accession>
<protein>
    <submittedName>
        <fullName evidence="3">AGE family epimerase/isomerase</fullName>
    </submittedName>
</protein>
<dbReference type="Proteomes" id="UP001527882">
    <property type="component" value="Unassembled WGS sequence"/>
</dbReference>
<dbReference type="InterPro" id="IPR008928">
    <property type="entry name" value="6-hairpin_glycosidase_sf"/>
</dbReference>
<dbReference type="EMBL" id="JAQAGZ010000002">
    <property type="protein sequence ID" value="MCZ8511551.1"/>
    <property type="molecule type" value="Genomic_DNA"/>
</dbReference>
<dbReference type="Pfam" id="PF07221">
    <property type="entry name" value="GlcNAc_2-epim"/>
    <property type="match status" value="1"/>
</dbReference>
<dbReference type="SUPFAM" id="SSF48208">
    <property type="entry name" value="Six-hairpin glycosidases"/>
    <property type="match status" value="1"/>
</dbReference>
<proteinExistence type="inferred from homology"/>
<evidence type="ECO:0000256" key="2">
    <source>
        <dbReference type="ARBA" id="ARBA00023235"/>
    </source>
</evidence>
<dbReference type="InterPro" id="IPR010819">
    <property type="entry name" value="AGE/CE"/>
</dbReference>
<comment type="caution">
    <text evidence="3">The sequence shown here is derived from an EMBL/GenBank/DDBJ whole genome shotgun (WGS) entry which is preliminary data.</text>
</comment>
<reference evidence="3 4" key="1">
    <citation type="submission" date="2022-12" db="EMBL/GenBank/DDBJ databases">
        <title>Draft genome sequence of Paenibacillus sp. dW9.</title>
        <authorList>
            <person name="Choi E.-W."/>
            <person name="Kim D.-U."/>
        </authorList>
    </citation>
    <scope>NUCLEOTIDE SEQUENCE [LARGE SCALE GENOMIC DNA]</scope>
    <source>
        <strain evidence="4">dW9</strain>
    </source>
</reference>
<organism evidence="3 4">
    <name type="scientific">Paenibacillus gyeongsangnamensis</name>
    <dbReference type="NCBI Taxonomy" id="3388067"/>
    <lineage>
        <taxon>Bacteria</taxon>
        <taxon>Bacillati</taxon>
        <taxon>Bacillota</taxon>
        <taxon>Bacilli</taxon>
        <taxon>Bacillales</taxon>
        <taxon>Paenibacillaceae</taxon>
        <taxon>Paenibacillus</taxon>
    </lineage>
</organism>
<evidence type="ECO:0000313" key="3">
    <source>
        <dbReference type="EMBL" id="MCZ8511551.1"/>
    </source>
</evidence>
<comment type="similarity">
    <text evidence="1">Belongs to the N-acylglucosamine 2-epimerase family.</text>
</comment>
<dbReference type="RefSeq" id="WP_269879949.1">
    <property type="nucleotide sequence ID" value="NZ_JAQAGZ010000002.1"/>
</dbReference>
<evidence type="ECO:0000313" key="4">
    <source>
        <dbReference type="Proteomes" id="UP001527882"/>
    </source>
</evidence>
<keyword evidence="2" id="KW-0413">Isomerase</keyword>
<dbReference type="InterPro" id="IPR012341">
    <property type="entry name" value="6hp_glycosidase-like_sf"/>
</dbReference>
<name>A0ABT4Q410_9BACL</name>